<dbReference type="EMBL" id="VCIA01000001">
    <property type="protein sequence ID" value="TMN20867.1"/>
    <property type="molecule type" value="Genomic_DNA"/>
</dbReference>
<dbReference type="AlphaFoldDB" id="A0A5S3QGD1"/>
<reference evidence="2 3" key="1">
    <citation type="submission" date="2019-05" db="EMBL/GenBank/DDBJ databases">
        <title>Genomic analysis of Lentibacillus sp. NKC220-2.</title>
        <authorList>
            <person name="Oh Y.J."/>
        </authorList>
    </citation>
    <scope>NUCLEOTIDE SEQUENCE [LARGE SCALE GENOMIC DNA]</scope>
    <source>
        <strain evidence="2 3">NKC220-2</strain>
    </source>
</reference>
<dbReference type="InterPro" id="IPR049945">
    <property type="entry name" value="AAA_22"/>
</dbReference>
<evidence type="ECO:0000313" key="3">
    <source>
        <dbReference type="Proteomes" id="UP000306980"/>
    </source>
</evidence>
<organism evidence="2 3">
    <name type="scientific">Lentibacillus cibarius</name>
    <dbReference type="NCBI Taxonomy" id="2583219"/>
    <lineage>
        <taxon>Bacteria</taxon>
        <taxon>Bacillati</taxon>
        <taxon>Bacillota</taxon>
        <taxon>Bacilli</taxon>
        <taxon>Bacillales</taxon>
        <taxon>Bacillaceae</taxon>
        <taxon>Lentibacillus</taxon>
    </lineage>
</organism>
<feature type="domain" description="ORC1/DEAH AAA+ ATPase" evidence="1">
    <location>
        <begin position="42"/>
        <end position="118"/>
    </location>
</feature>
<dbReference type="OrthoDB" id="9815896at2"/>
<dbReference type="Gene3D" id="3.40.50.300">
    <property type="entry name" value="P-loop containing nucleotide triphosphate hydrolases"/>
    <property type="match status" value="1"/>
</dbReference>
<protein>
    <submittedName>
        <fullName evidence="2">ATP-binding protein</fullName>
    </submittedName>
</protein>
<keyword evidence="2" id="KW-0547">Nucleotide-binding</keyword>
<sequence length="189" mass="21829">MYKSFYSLAHEPFTKEISSSEAFASSSYQETLARLDYLKKIRGMGLLVGEPGAGKTFALRAFQAFLNRSLYHVVYFPLSTGSVMDFYRGLAYGLGEEPKFRKENLFRQIQNGIERMSDSMELCINNQYYQVVVISDTDAYRNWTIELKVSPSTYGKQRSIKSILIQLIINHMWSLFEEKGPHSNTYHLE</sequence>
<evidence type="ECO:0000313" key="2">
    <source>
        <dbReference type="EMBL" id="TMN20867.1"/>
    </source>
</evidence>
<proteinExistence type="predicted"/>
<dbReference type="InterPro" id="IPR027417">
    <property type="entry name" value="P-loop_NTPase"/>
</dbReference>
<dbReference type="Proteomes" id="UP000306980">
    <property type="component" value="Unassembled WGS sequence"/>
</dbReference>
<dbReference type="SUPFAM" id="SSF52540">
    <property type="entry name" value="P-loop containing nucleoside triphosphate hydrolases"/>
    <property type="match status" value="1"/>
</dbReference>
<accession>A0A5S3QGD1</accession>
<keyword evidence="2" id="KW-0067">ATP-binding</keyword>
<dbReference type="GO" id="GO:0016887">
    <property type="term" value="F:ATP hydrolysis activity"/>
    <property type="evidence" value="ECO:0007669"/>
    <property type="project" value="InterPro"/>
</dbReference>
<evidence type="ECO:0000259" key="1">
    <source>
        <dbReference type="Pfam" id="PF13401"/>
    </source>
</evidence>
<gene>
    <name evidence="2" type="ORF">FFL34_01115</name>
</gene>
<name>A0A5S3QGD1_9BACI</name>
<dbReference type="GO" id="GO:0005524">
    <property type="term" value="F:ATP binding"/>
    <property type="evidence" value="ECO:0007669"/>
    <property type="project" value="UniProtKB-KW"/>
</dbReference>
<comment type="caution">
    <text evidence="2">The sequence shown here is derived from an EMBL/GenBank/DDBJ whole genome shotgun (WGS) entry which is preliminary data.</text>
</comment>
<dbReference type="Pfam" id="PF13401">
    <property type="entry name" value="AAA_22"/>
    <property type="match status" value="1"/>
</dbReference>